<gene>
    <name evidence="2" type="ORF">ACEWY4_009976</name>
</gene>
<reference evidence="2 3" key="1">
    <citation type="submission" date="2024-09" db="EMBL/GenBank/DDBJ databases">
        <title>A chromosome-level genome assembly of Gray's grenadier anchovy, Coilia grayii.</title>
        <authorList>
            <person name="Fu Z."/>
        </authorList>
    </citation>
    <scope>NUCLEOTIDE SEQUENCE [LARGE SCALE GENOMIC DNA]</scope>
    <source>
        <strain evidence="2">G4</strain>
        <tissue evidence="2">Muscle</tissue>
    </source>
</reference>
<name>A0ABD1K7Y4_9TELE</name>
<dbReference type="AlphaFoldDB" id="A0ABD1K7Y4"/>
<proteinExistence type="predicted"/>
<feature type="compositionally biased region" description="Basic and acidic residues" evidence="1">
    <location>
        <begin position="44"/>
        <end position="54"/>
    </location>
</feature>
<dbReference type="EMBL" id="JBHFQA010000008">
    <property type="protein sequence ID" value="KAL2095257.1"/>
    <property type="molecule type" value="Genomic_DNA"/>
</dbReference>
<protein>
    <submittedName>
        <fullName evidence="2">Uncharacterized protein</fullName>
    </submittedName>
</protein>
<evidence type="ECO:0000256" key="1">
    <source>
        <dbReference type="SAM" id="MobiDB-lite"/>
    </source>
</evidence>
<feature type="compositionally biased region" description="Basic and acidic residues" evidence="1">
    <location>
        <begin position="90"/>
        <end position="102"/>
    </location>
</feature>
<comment type="caution">
    <text evidence="2">The sequence shown here is derived from an EMBL/GenBank/DDBJ whole genome shotgun (WGS) entry which is preliminary data.</text>
</comment>
<keyword evidence="3" id="KW-1185">Reference proteome</keyword>
<accession>A0ABD1K7Y4</accession>
<evidence type="ECO:0000313" key="2">
    <source>
        <dbReference type="EMBL" id="KAL2095257.1"/>
    </source>
</evidence>
<dbReference type="Proteomes" id="UP001591681">
    <property type="component" value="Unassembled WGS sequence"/>
</dbReference>
<sequence>MESQGCGVMNALRAAFATIRRRISKRRVRQRQKNYRISQMQAMERMEQERDKGLNKTLQKPKAEVAKPGLKTSARGCSRAQLEASGWRPRGQEGEARSVVEERMPAAIRASQEARLTKRVKITTVLRHDHAGCLNV</sequence>
<feature type="region of interest" description="Disordered" evidence="1">
    <location>
        <begin position="28"/>
        <end position="102"/>
    </location>
</feature>
<organism evidence="2 3">
    <name type="scientific">Coilia grayii</name>
    <name type="common">Gray's grenadier anchovy</name>
    <dbReference type="NCBI Taxonomy" id="363190"/>
    <lineage>
        <taxon>Eukaryota</taxon>
        <taxon>Metazoa</taxon>
        <taxon>Chordata</taxon>
        <taxon>Craniata</taxon>
        <taxon>Vertebrata</taxon>
        <taxon>Euteleostomi</taxon>
        <taxon>Actinopterygii</taxon>
        <taxon>Neopterygii</taxon>
        <taxon>Teleostei</taxon>
        <taxon>Clupei</taxon>
        <taxon>Clupeiformes</taxon>
        <taxon>Clupeoidei</taxon>
        <taxon>Engraulidae</taxon>
        <taxon>Coilinae</taxon>
        <taxon>Coilia</taxon>
    </lineage>
</organism>
<evidence type="ECO:0000313" key="3">
    <source>
        <dbReference type="Proteomes" id="UP001591681"/>
    </source>
</evidence>